<accession>A0A0N8TCG3</accession>
<name>A0A0N8TCG3_PSESX</name>
<evidence type="ECO:0000313" key="2">
    <source>
        <dbReference type="Proteomes" id="UP000050384"/>
    </source>
</evidence>
<dbReference type="PATRIC" id="fig|264459.3.peg.4880"/>
<dbReference type="AlphaFoldDB" id="A0A0N8TCG3"/>
<sequence length="79" mass="8850">MGDAVIITTQLPPAEAKALLDALREQYRLSLNEYWYDDQFRFVADGQRHGAILAHIPVMAAQKRLMAALSQSLKAVKHS</sequence>
<dbReference type="RefSeq" id="WP_024670927.1">
    <property type="nucleotide sequence ID" value="NZ_LJRI01000169.1"/>
</dbReference>
<dbReference type="EMBL" id="LJRI01000169">
    <property type="protein sequence ID" value="KPZ10713.1"/>
    <property type="molecule type" value="Genomic_DNA"/>
</dbReference>
<gene>
    <name evidence="1" type="ORF">ALO94_03028</name>
</gene>
<reference evidence="1 2" key="1">
    <citation type="submission" date="2015-09" db="EMBL/GenBank/DDBJ databases">
        <title>Genome announcement of multiple Pseudomonas syringae strains.</title>
        <authorList>
            <person name="Thakur S."/>
            <person name="Wang P.W."/>
            <person name="Gong Y."/>
            <person name="Weir B.S."/>
            <person name="Guttman D.S."/>
        </authorList>
    </citation>
    <scope>NUCLEOTIDE SEQUENCE [LARGE SCALE GENOMIC DNA]</scope>
    <source>
        <strain evidence="1 2">ICMP16929</strain>
    </source>
</reference>
<comment type="caution">
    <text evidence="1">The sequence shown here is derived from an EMBL/GenBank/DDBJ whole genome shotgun (WGS) entry which is preliminary data.</text>
</comment>
<evidence type="ECO:0000313" key="1">
    <source>
        <dbReference type="EMBL" id="KPZ10713.1"/>
    </source>
</evidence>
<protein>
    <submittedName>
        <fullName evidence="1">Putative prophage PSSB64-01, Orf5</fullName>
    </submittedName>
</protein>
<proteinExistence type="predicted"/>
<dbReference type="Proteomes" id="UP000050384">
    <property type="component" value="Unassembled WGS sequence"/>
</dbReference>
<organism evidence="1 2">
    <name type="scientific">Pseudomonas syringae pv. spinaceae</name>
    <dbReference type="NCBI Taxonomy" id="264459"/>
    <lineage>
        <taxon>Bacteria</taxon>
        <taxon>Pseudomonadati</taxon>
        <taxon>Pseudomonadota</taxon>
        <taxon>Gammaproteobacteria</taxon>
        <taxon>Pseudomonadales</taxon>
        <taxon>Pseudomonadaceae</taxon>
        <taxon>Pseudomonas</taxon>
        <taxon>Pseudomonas syringae</taxon>
    </lineage>
</organism>